<accession>A0AAE3KP67</accession>
<dbReference type="Proteomes" id="UP001204953">
    <property type="component" value="Unassembled WGS sequence"/>
</dbReference>
<keyword evidence="2" id="KW-1185">Reference proteome</keyword>
<reference evidence="1" key="1">
    <citation type="submission" date="2022-06" db="EMBL/GenBank/DDBJ databases">
        <title>New cyanobacteria of genus Symplocastrum in benthos of Lake Baikal.</title>
        <authorList>
            <person name="Sorokovikova E."/>
            <person name="Tikhonova I."/>
            <person name="Krasnopeev A."/>
            <person name="Evseev P."/>
            <person name="Gladkikh A."/>
            <person name="Belykh O."/>
        </authorList>
    </citation>
    <scope>NUCLEOTIDE SEQUENCE</scope>
    <source>
        <strain evidence="1">BBK-W-15</strain>
    </source>
</reference>
<organism evidence="1 2">
    <name type="scientific">Limnofasciculus baicalensis BBK-W-15</name>
    <dbReference type="NCBI Taxonomy" id="2699891"/>
    <lineage>
        <taxon>Bacteria</taxon>
        <taxon>Bacillati</taxon>
        <taxon>Cyanobacteriota</taxon>
        <taxon>Cyanophyceae</taxon>
        <taxon>Coleofasciculales</taxon>
        <taxon>Coleofasciculaceae</taxon>
        <taxon>Limnofasciculus</taxon>
        <taxon>Limnofasciculus baicalensis</taxon>
    </lineage>
</organism>
<comment type="caution">
    <text evidence="1">The sequence shown here is derived from an EMBL/GenBank/DDBJ whole genome shotgun (WGS) entry which is preliminary data.</text>
</comment>
<name>A0AAE3KP67_9CYAN</name>
<gene>
    <name evidence="1" type="ORF">NJ959_21355</name>
</gene>
<sequence>MKLLTCIAIVLRKLSPGAKYYICMAQETGPSPRHILFERPLLTTVSTRTTTDKTNVLSKVG</sequence>
<dbReference type="RefSeq" id="WP_254013727.1">
    <property type="nucleotide sequence ID" value="NZ_JAMZMM010000265.1"/>
</dbReference>
<dbReference type="EMBL" id="JAMZMM010000265">
    <property type="protein sequence ID" value="MCP2730979.1"/>
    <property type="molecule type" value="Genomic_DNA"/>
</dbReference>
<evidence type="ECO:0000313" key="2">
    <source>
        <dbReference type="Proteomes" id="UP001204953"/>
    </source>
</evidence>
<proteinExistence type="predicted"/>
<dbReference type="AlphaFoldDB" id="A0AAE3KP67"/>
<protein>
    <submittedName>
        <fullName evidence="1">Uncharacterized protein</fullName>
    </submittedName>
</protein>
<evidence type="ECO:0000313" key="1">
    <source>
        <dbReference type="EMBL" id="MCP2730979.1"/>
    </source>
</evidence>